<evidence type="ECO:0000256" key="1">
    <source>
        <dbReference type="SAM" id="Phobius"/>
    </source>
</evidence>
<dbReference type="PATRIC" id="fig|740709.3.peg.641"/>
<dbReference type="Pfam" id="PF13975">
    <property type="entry name" value="gag-asp_proteas"/>
    <property type="match status" value="1"/>
</dbReference>
<keyword evidence="1" id="KW-0812">Transmembrane</keyword>
<dbReference type="InterPro" id="IPR011969">
    <property type="entry name" value="Clan_AA_Asp_peptidase_C"/>
</dbReference>
<dbReference type="InterPro" id="IPR021109">
    <property type="entry name" value="Peptidase_aspartic_dom_sf"/>
</dbReference>
<dbReference type="eggNOG" id="COG3577">
    <property type="taxonomic scope" value="Bacteria"/>
</dbReference>
<dbReference type="GO" id="GO:0006508">
    <property type="term" value="P:proteolysis"/>
    <property type="evidence" value="ECO:0007669"/>
    <property type="project" value="UniProtKB-KW"/>
</dbReference>
<organism evidence="2 3">
    <name type="scientific">Idiomarina xiamenensis 10-D-4</name>
    <dbReference type="NCBI Taxonomy" id="740709"/>
    <lineage>
        <taxon>Bacteria</taxon>
        <taxon>Pseudomonadati</taxon>
        <taxon>Pseudomonadota</taxon>
        <taxon>Gammaproteobacteria</taxon>
        <taxon>Alteromonadales</taxon>
        <taxon>Idiomarinaceae</taxon>
        <taxon>Idiomarina</taxon>
    </lineage>
</organism>
<dbReference type="GO" id="GO:0004190">
    <property type="term" value="F:aspartic-type endopeptidase activity"/>
    <property type="evidence" value="ECO:0007669"/>
    <property type="project" value="InterPro"/>
</dbReference>
<dbReference type="EMBL" id="AMRG01000003">
    <property type="protein sequence ID" value="EKE85315.1"/>
    <property type="molecule type" value="Genomic_DNA"/>
</dbReference>
<keyword evidence="1" id="KW-0472">Membrane</keyword>
<keyword evidence="2" id="KW-0378">Hydrolase</keyword>
<keyword evidence="1" id="KW-1133">Transmembrane helix</keyword>
<dbReference type="AlphaFoldDB" id="K2L6A7"/>
<name>K2L6A7_9GAMM</name>
<comment type="caution">
    <text evidence="2">The sequence shown here is derived from an EMBL/GenBank/DDBJ whole genome shotgun (WGS) entry which is preliminary data.</text>
</comment>
<dbReference type="RefSeq" id="WP_008487683.1">
    <property type="nucleotide sequence ID" value="NZ_AMRG01000003.1"/>
</dbReference>
<dbReference type="SUPFAM" id="SSF50630">
    <property type="entry name" value="Acid proteases"/>
    <property type="match status" value="1"/>
</dbReference>
<protein>
    <submittedName>
        <fullName evidence="2">Aspartyl protease</fullName>
    </submittedName>
</protein>
<reference evidence="2 3" key="1">
    <citation type="journal article" date="2012" name="J. Bacteriol.">
        <title>Genome Sequence of Idiomarina xiamenensis Type Strain 10-D-4.</title>
        <authorList>
            <person name="Lai Q."/>
            <person name="Wang L."/>
            <person name="Wang W."/>
            <person name="Shao Z."/>
        </authorList>
    </citation>
    <scope>NUCLEOTIDE SEQUENCE [LARGE SCALE GENOMIC DNA]</scope>
    <source>
        <strain evidence="2 3">10-D-4</strain>
    </source>
</reference>
<dbReference type="OrthoDB" id="185963at2"/>
<dbReference type="Gene3D" id="2.40.70.10">
    <property type="entry name" value="Acid Proteases"/>
    <property type="match status" value="1"/>
</dbReference>
<dbReference type="PROSITE" id="PS00141">
    <property type="entry name" value="ASP_PROTEASE"/>
    <property type="match status" value="1"/>
</dbReference>
<feature type="transmembrane region" description="Helical" evidence="1">
    <location>
        <begin position="12"/>
        <end position="31"/>
    </location>
</feature>
<accession>K2L6A7</accession>
<dbReference type="Proteomes" id="UP000014115">
    <property type="component" value="Unassembled WGS sequence"/>
</dbReference>
<proteinExistence type="predicted"/>
<dbReference type="InterPro" id="IPR034122">
    <property type="entry name" value="Retropepsin-like_bacterial"/>
</dbReference>
<dbReference type="InterPro" id="IPR001969">
    <property type="entry name" value="Aspartic_peptidase_AS"/>
</dbReference>
<dbReference type="NCBIfam" id="TIGR02281">
    <property type="entry name" value="clan_AA_DTGA"/>
    <property type="match status" value="1"/>
</dbReference>
<sequence>MQGQTDQTKRTGKWFFFVAWLAALGLLYLFFGEQLAQQANPNQQVQGAYVDGAREIALQRNRAGHYVASGLINQQPVTFLLDTGATAVSVPAHLAEQLGLRAGAALRVNTANGVATAYRTTINELRIGNIVLRDVDANITPGMEISEILLGMSALKQVEFSQRGATLTIRQSS</sequence>
<keyword evidence="3" id="KW-1185">Reference proteome</keyword>
<dbReference type="CDD" id="cd05483">
    <property type="entry name" value="retropepsin_like_bacteria"/>
    <property type="match status" value="1"/>
</dbReference>
<evidence type="ECO:0000313" key="2">
    <source>
        <dbReference type="EMBL" id="EKE85315.1"/>
    </source>
</evidence>
<dbReference type="STRING" id="740709.A10D4_03185"/>
<gene>
    <name evidence="2" type="ORF">A10D4_03185</name>
</gene>
<keyword evidence="2" id="KW-0645">Protease</keyword>
<evidence type="ECO:0000313" key="3">
    <source>
        <dbReference type="Proteomes" id="UP000014115"/>
    </source>
</evidence>